<keyword evidence="2" id="KW-0732">Signal</keyword>
<dbReference type="AlphaFoldDB" id="A0A5B9P5Y4"/>
<dbReference type="Gene3D" id="1.50.10.20">
    <property type="match status" value="1"/>
</dbReference>
<accession>A0A5B9P5Y4</accession>
<evidence type="ECO:0000256" key="1">
    <source>
        <dbReference type="SAM" id="MobiDB-lite"/>
    </source>
</evidence>
<name>A0A5B9P5Y4_9BACT</name>
<evidence type="ECO:0000313" key="4">
    <source>
        <dbReference type="EMBL" id="QEG21674.1"/>
    </source>
</evidence>
<keyword evidence="5" id="KW-1185">Reference proteome</keyword>
<feature type="chain" id="PRO_5022913362" description="DUF4159 domain-containing protein" evidence="2">
    <location>
        <begin position="27"/>
        <end position="791"/>
    </location>
</feature>
<dbReference type="InterPro" id="IPR008930">
    <property type="entry name" value="Terpenoid_cyclase/PrenylTrfase"/>
</dbReference>
<feature type="compositionally biased region" description="Gly residues" evidence="1">
    <location>
        <begin position="155"/>
        <end position="169"/>
    </location>
</feature>
<dbReference type="Gene3D" id="3.40.50.12140">
    <property type="entry name" value="Domain of unknown function DUF4159"/>
    <property type="match status" value="2"/>
</dbReference>
<dbReference type="KEGG" id="mff:MFFC18_15320"/>
<dbReference type="Pfam" id="PF13709">
    <property type="entry name" value="DUF4159"/>
    <property type="match status" value="2"/>
</dbReference>
<dbReference type="InterPro" id="IPR025297">
    <property type="entry name" value="DUF4159"/>
</dbReference>
<dbReference type="SUPFAM" id="SSF48239">
    <property type="entry name" value="Terpenoid cyclases/Protein prenyltransferases"/>
    <property type="match status" value="1"/>
</dbReference>
<feature type="domain" description="DUF4159" evidence="3">
    <location>
        <begin position="370"/>
        <end position="561"/>
    </location>
</feature>
<evidence type="ECO:0000259" key="3">
    <source>
        <dbReference type="Pfam" id="PF13709"/>
    </source>
</evidence>
<feature type="signal peptide" evidence="2">
    <location>
        <begin position="1"/>
        <end position="26"/>
    </location>
</feature>
<dbReference type="CDD" id="cd00688">
    <property type="entry name" value="ISOPREN_C2_like"/>
    <property type="match status" value="1"/>
</dbReference>
<evidence type="ECO:0000313" key="5">
    <source>
        <dbReference type="Proteomes" id="UP000322214"/>
    </source>
</evidence>
<proteinExistence type="predicted"/>
<feature type="domain" description="DUF4159" evidence="3">
    <location>
        <begin position="592"/>
        <end position="788"/>
    </location>
</feature>
<dbReference type="RefSeq" id="WP_075084965.1">
    <property type="nucleotide sequence ID" value="NZ_CP042912.1"/>
</dbReference>
<dbReference type="OrthoDB" id="220961at2"/>
<dbReference type="Proteomes" id="UP000322214">
    <property type="component" value="Chromosome"/>
</dbReference>
<dbReference type="STRING" id="980251.GCA_001642875_02536"/>
<reference evidence="4 5" key="1">
    <citation type="submission" date="2019-08" db="EMBL/GenBank/DDBJ databases">
        <title>Deep-cultivation of Planctomycetes and their phenomic and genomic characterization uncovers novel biology.</title>
        <authorList>
            <person name="Wiegand S."/>
            <person name="Jogler M."/>
            <person name="Boedeker C."/>
            <person name="Pinto D."/>
            <person name="Vollmers J."/>
            <person name="Rivas-Marin E."/>
            <person name="Kohn T."/>
            <person name="Peeters S.H."/>
            <person name="Heuer A."/>
            <person name="Rast P."/>
            <person name="Oberbeckmann S."/>
            <person name="Bunk B."/>
            <person name="Jeske O."/>
            <person name="Meyerdierks A."/>
            <person name="Storesund J.E."/>
            <person name="Kallscheuer N."/>
            <person name="Luecker S."/>
            <person name="Lage O.M."/>
            <person name="Pohl T."/>
            <person name="Merkel B.J."/>
            <person name="Hornburger P."/>
            <person name="Mueller R.-W."/>
            <person name="Bruemmer F."/>
            <person name="Labrenz M."/>
            <person name="Spormann A.M."/>
            <person name="Op den Camp H."/>
            <person name="Overmann J."/>
            <person name="Amann R."/>
            <person name="Jetten M.S.M."/>
            <person name="Mascher T."/>
            <person name="Medema M.H."/>
            <person name="Devos D.P."/>
            <person name="Kaster A.-K."/>
            <person name="Ovreas L."/>
            <person name="Rohde M."/>
            <person name="Galperin M.Y."/>
            <person name="Jogler C."/>
        </authorList>
    </citation>
    <scope>NUCLEOTIDE SEQUENCE [LARGE SCALE GENOMIC DNA]</scope>
    <source>
        <strain evidence="4 5">FC18</strain>
    </source>
</reference>
<evidence type="ECO:0000256" key="2">
    <source>
        <dbReference type="SAM" id="SignalP"/>
    </source>
</evidence>
<organism evidence="4 5">
    <name type="scientific">Mariniblastus fucicola</name>
    <dbReference type="NCBI Taxonomy" id="980251"/>
    <lineage>
        <taxon>Bacteria</taxon>
        <taxon>Pseudomonadati</taxon>
        <taxon>Planctomycetota</taxon>
        <taxon>Planctomycetia</taxon>
        <taxon>Pirellulales</taxon>
        <taxon>Pirellulaceae</taxon>
        <taxon>Mariniblastus</taxon>
    </lineage>
</organism>
<feature type="region of interest" description="Disordered" evidence="1">
    <location>
        <begin position="152"/>
        <end position="173"/>
    </location>
</feature>
<dbReference type="EMBL" id="CP042912">
    <property type="protein sequence ID" value="QEG21674.1"/>
    <property type="molecule type" value="Genomic_DNA"/>
</dbReference>
<gene>
    <name evidence="4" type="ORF">MFFC18_15320</name>
</gene>
<protein>
    <recommendedName>
        <fullName evidence="3">DUF4159 domain-containing protein</fullName>
    </recommendedName>
</protein>
<sequence precursor="true">MNQFKLSALFAASLFALVVASSDVDAQGMFGRDRRAAPQGREFSAAEVRDAIKRGIDSLESSQNASGGWVDVQSYSGGTTALCTLALINASDRADTRAIQRGIESIRSERQKTTYFISLKIMCLAAADPEGNKYLQEVQEDVNWLIKIQEKGNSKGHGGWAYGRNGGSGSPDSSNSQFALLALHEASRMGAVIEDKVWEGTKNYWENCRVKDGGYSYHAGRGKRDSRSMAAAGLASSIIVEENLPDLNALFDGVRIRCCSDIASVGHEQQTADHLGNNFELGRLKGGRGVQWRFYFLYALERAGRLSGRRFFGAHDWYREGTARLLDWQMDGGTWNGGAIENKDVATAMALLFLSKGKRPIAIGKYLFETDEDNMHQKGVHYLTRNLEKAWDQKLNWQEVRGAAATADDLLESPVLFMSGNSGFVLTDFQKDSLKTYLENGGFLFADACQGEGCDRAEFDRSFRDLMAELFPESPLEPLPANHPVWTSHYRLDRPDERPLLGLQACCKTSVIYCPRNLACLWNVDRPGIERKMKNSAPKFDKLLDQIQYATKVGVNVTTYATGRELKEKGDRPKLEGKAKSVLMHRSLELPKLIHDGGYDEAPNAWRNIQKRYAESGNSVNLEKKFVAADLDQLGDYPFVFMHGRNSFSFTEDERFAIKTYLEMGGFIFADSICSSEDFTASFREEMAEILGEQLKPISPQHAIWNNRKFLFKIDSVTLRKKRGDTGKFEEIKGPPDLEGHEINGRLAVVFSQHDLSCAMESSTVSQCDGYKREDAEKIGVNVLLYRLLVE</sequence>